<comment type="caution">
    <text evidence="2">The sequence shown here is derived from an EMBL/GenBank/DDBJ whole genome shotgun (WGS) entry which is preliminary data.</text>
</comment>
<keyword evidence="1" id="KW-0812">Transmembrane</keyword>
<evidence type="ECO:0000256" key="1">
    <source>
        <dbReference type="SAM" id="Phobius"/>
    </source>
</evidence>
<reference evidence="2 3" key="1">
    <citation type="journal article" date="2021" name="Nat. Commun.">
        <title>Genetic determinants of endophytism in the Arabidopsis root mycobiome.</title>
        <authorList>
            <person name="Mesny F."/>
            <person name="Miyauchi S."/>
            <person name="Thiergart T."/>
            <person name="Pickel B."/>
            <person name="Atanasova L."/>
            <person name="Karlsson M."/>
            <person name="Huettel B."/>
            <person name="Barry K.W."/>
            <person name="Haridas S."/>
            <person name="Chen C."/>
            <person name="Bauer D."/>
            <person name="Andreopoulos W."/>
            <person name="Pangilinan J."/>
            <person name="LaButti K."/>
            <person name="Riley R."/>
            <person name="Lipzen A."/>
            <person name="Clum A."/>
            <person name="Drula E."/>
            <person name="Henrissat B."/>
            <person name="Kohler A."/>
            <person name="Grigoriev I.V."/>
            <person name="Martin F.M."/>
            <person name="Hacquard S."/>
        </authorList>
    </citation>
    <scope>NUCLEOTIDE SEQUENCE [LARGE SCALE GENOMIC DNA]</scope>
    <source>
        <strain evidence="2 3">MPI-CAGE-CH-0241</strain>
    </source>
</reference>
<accession>A0A9P8WFZ1</accession>
<sequence length="90" mass="9996">MRLWIPSPPLPFVFLLFPFGCWCTGIALEALSASTAILLHRPNMRSGACSQLWHDTWDDHGRLVIGAVKMASRRDADSQMGLGLLLQCTK</sequence>
<evidence type="ECO:0000313" key="2">
    <source>
        <dbReference type="EMBL" id="KAH6896788.1"/>
    </source>
</evidence>
<feature type="transmembrane region" description="Helical" evidence="1">
    <location>
        <begin position="12"/>
        <end position="39"/>
    </location>
</feature>
<dbReference type="Proteomes" id="UP000777438">
    <property type="component" value="Unassembled WGS sequence"/>
</dbReference>
<keyword evidence="1" id="KW-1133">Transmembrane helix</keyword>
<dbReference type="AlphaFoldDB" id="A0A9P8WFZ1"/>
<keyword evidence="1" id="KW-0472">Membrane</keyword>
<proteinExistence type="predicted"/>
<organism evidence="2 3">
    <name type="scientific">Thelonectria olida</name>
    <dbReference type="NCBI Taxonomy" id="1576542"/>
    <lineage>
        <taxon>Eukaryota</taxon>
        <taxon>Fungi</taxon>
        <taxon>Dikarya</taxon>
        <taxon>Ascomycota</taxon>
        <taxon>Pezizomycotina</taxon>
        <taxon>Sordariomycetes</taxon>
        <taxon>Hypocreomycetidae</taxon>
        <taxon>Hypocreales</taxon>
        <taxon>Nectriaceae</taxon>
        <taxon>Thelonectria</taxon>
    </lineage>
</organism>
<protein>
    <submittedName>
        <fullName evidence="2">Uncharacterized protein</fullName>
    </submittedName>
</protein>
<name>A0A9P8WFZ1_9HYPO</name>
<keyword evidence="3" id="KW-1185">Reference proteome</keyword>
<evidence type="ECO:0000313" key="3">
    <source>
        <dbReference type="Proteomes" id="UP000777438"/>
    </source>
</evidence>
<dbReference type="EMBL" id="JAGPYM010000003">
    <property type="protein sequence ID" value="KAH6896788.1"/>
    <property type="molecule type" value="Genomic_DNA"/>
</dbReference>
<gene>
    <name evidence="2" type="ORF">B0T10DRAFT_475100</name>
</gene>